<feature type="non-terminal residue" evidence="2">
    <location>
        <position position="88"/>
    </location>
</feature>
<reference evidence="2" key="1">
    <citation type="journal article" date="2020" name="Fungal Divers.">
        <title>Resolving the Mortierellaceae phylogeny through synthesis of multi-gene phylogenetics and phylogenomics.</title>
        <authorList>
            <person name="Vandepol N."/>
            <person name="Liber J."/>
            <person name="Desiro A."/>
            <person name="Na H."/>
            <person name="Kennedy M."/>
            <person name="Barry K."/>
            <person name="Grigoriev I.V."/>
            <person name="Miller A.N."/>
            <person name="O'Donnell K."/>
            <person name="Stajich J.E."/>
            <person name="Bonito G."/>
        </authorList>
    </citation>
    <scope>NUCLEOTIDE SEQUENCE</scope>
    <source>
        <strain evidence="2">NVP1</strain>
    </source>
</reference>
<dbReference type="EMBL" id="JAAAUY010003016">
    <property type="protein sequence ID" value="KAF9308596.1"/>
    <property type="molecule type" value="Genomic_DNA"/>
</dbReference>
<keyword evidence="3" id="KW-1185">Reference proteome</keyword>
<feature type="compositionally biased region" description="Basic and acidic residues" evidence="1">
    <location>
        <begin position="39"/>
        <end position="51"/>
    </location>
</feature>
<dbReference type="AlphaFoldDB" id="A0A9P5S7U8"/>
<feature type="region of interest" description="Disordered" evidence="1">
    <location>
        <begin position="1"/>
        <end position="88"/>
    </location>
</feature>
<organism evidence="2 3">
    <name type="scientific">Podila minutissima</name>
    <dbReference type="NCBI Taxonomy" id="64525"/>
    <lineage>
        <taxon>Eukaryota</taxon>
        <taxon>Fungi</taxon>
        <taxon>Fungi incertae sedis</taxon>
        <taxon>Mucoromycota</taxon>
        <taxon>Mortierellomycotina</taxon>
        <taxon>Mortierellomycetes</taxon>
        <taxon>Mortierellales</taxon>
        <taxon>Mortierellaceae</taxon>
        <taxon>Podila</taxon>
    </lineage>
</organism>
<gene>
    <name evidence="2" type="ORF">BG006_005384</name>
</gene>
<proteinExistence type="predicted"/>
<evidence type="ECO:0000256" key="1">
    <source>
        <dbReference type="SAM" id="MobiDB-lite"/>
    </source>
</evidence>
<sequence>MTKRCSTTRLPPAKPEGVTRLPADKPADKEQEEGSSSNSERETTPEGREDSVMTDGDLDNQIAAIMQGMQLEEEADSDSGSEPEYEES</sequence>
<dbReference type="Proteomes" id="UP000696485">
    <property type="component" value="Unassembled WGS sequence"/>
</dbReference>
<evidence type="ECO:0000313" key="2">
    <source>
        <dbReference type="EMBL" id="KAF9308596.1"/>
    </source>
</evidence>
<feature type="compositionally biased region" description="Acidic residues" evidence="1">
    <location>
        <begin position="71"/>
        <end position="88"/>
    </location>
</feature>
<protein>
    <submittedName>
        <fullName evidence="2">Uncharacterized protein</fullName>
    </submittedName>
</protein>
<evidence type="ECO:0000313" key="3">
    <source>
        <dbReference type="Proteomes" id="UP000696485"/>
    </source>
</evidence>
<name>A0A9P5S7U8_9FUNG</name>
<comment type="caution">
    <text evidence="2">The sequence shown here is derived from an EMBL/GenBank/DDBJ whole genome shotgun (WGS) entry which is preliminary data.</text>
</comment>
<accession>A0A9P5S7U8</accession>